<evidence type="ECO:0000313" key="1">
    <source>
        <dbReference type="EMBL" id="RYC70691.1"/>
    </source>
</evidence>
<name>A0A4Q2US54_9BACT</name>
<dbReference type="AlphaFoldDB" id="A0A4Q2US54"/>
<organism evidence="1 2">
    <name type="scientific">Spirosoma sordidisoli</name>
    <dbReference type="NCBI Taxonomy" id="2502893"/>
    <lineage>
        <taxon>Bacteria</taxon>
        <taxon>Pseudomonadati</taxon>
        <taxon>Bacteroidota</taxon>
        <taxon>Cytophagia</taxon>
        <taxon>Cytophagales</taxon>
        <taxon>Cytophagaceae</taxon>
        <taxon>Spirosoma</taxon>
    </lineage>
</organism>
<proteinExistence type="predicted"/>
<protein>
    <submittedName>
        <fullName evidence="1">Uncharacterized protein</fullName>
    </submittedName>
</protein>
<dbReference type="EMBL" id="SBLB01000001">
    <property type="protein sequence ID" value="RYC70691.1"/>
    <property type="molecule type" value="Genomic_DNA"/>
</dbReference>
<dbReference type="RefSeq" id="WP_129598881.1">
    <property type="nucleotide sequence ID" value="NZ_SBLB01000001.1"/>
</dbReference>
<accession>A0A4Q2US54</accession>
<reference evidence="1 2" key="1">
    <citation type="submission" date="2019-01" db="EMBL/GenBank/DDBJ databases">
        <title>Spirosoma flava sp. nov., a propanil-degrading bacterium isolated from herbicide-contaminated soil.</title>
        <authorList>
            <person name="Zhang L."/>
            <person name="Jiang J.-D."/>
        </authorList>
    </citation>
    <scope>NUCLEOTIDE SEQUENCE [LARGE SCALE GENOMIC DNA]</scope>
    <source>
        <strain evidence="1 2">TY50</strain>
    </source>
</reference>
<gene>
    <name evidence="1" type="ORF">EQG79_00635</name>
</gene>
<dbReference type="Proteomes" id="UP000290407">
    <property type="component" value="Unassembled WGS sequence"/>
</dbReference>
<comment type="caution">
    <text evidence="1">The sequence shown here is derived from an EMBL/GenBank/DDBJ whole genome shotgun (WGS) entry which is preliminary data.</text>
</comment>
<keyword evidence="2" id="KW-1185">Reference proteome</keyword>
<sequence>MVSNYVPIAHQNAYNAYVSRHDQLPWQYQASSEARQKQLFDQPILVWNDEFNTNPLLLVEFLRRVSDYMLLNPHPLYGNHNPNHARLYDVVAGKLNRSDYEPLMKLFGEEPALGVKDNHFFHGAEKTILSQILAQPFQFGVRNINTDFAQKSILDDAKKGAKLAMQSMLQTMYAQGEGHVAPVIDPNIQLPKTTDEWLSFATGQEQVQGIVYDLLQDIDARCSFQDIGRKSLKHKFRVNGQFAFTEVKNGRVCARALTPAEVRWMAGKPVEQLSDPAVFGIQVNEYMTPTELINTFGTGQLATGTGVKGALRYVEKLFERNAPRIGYDPYGTYWSSRGISADTTNYCLDENRDYTSTEVNWMRNLFYPMRGTGKLLVNMLVQHNFFTMLREKRFMVERVDRDGTRSPATDRELKSWQTARSGGIGYDIDFTPIGTKLPSRANVKVYARPQLWSFKRIGHDSFIDIGPYKYQPDFDEDTQERDKIYWPVVGRISYEKSMARLGEDDAARGNVLMQRVDMFLADMGYDKALIIDDTQGKNAVAYRYNAKMTGVVKIDSTKYQPGNMAGLQHLKTIELSNASEQLKVAWQMFRDWQTSYEIRVGAGPDVQGQTSPYSSGKQQQLNIANQKQLNIDFNWEHSQFMNELLQTCADVSKFHYAVDNQALMVISKNEQKILQLTRELRSADFAIRLESGQLLSDTKQALDQLVTLLMQSGGSDDAEALMQIILSPNPSVGYANYRKAREAVAERASAQAQQEGQLAQMQLADKQAQRDHEKELLRMEIEKDILVAQMRVADNREKEDFKGTLTDIKTNTDRENKVMDAEMEQASAEQQAALSSSQ</sequence>
<evidence type="ECO:0000313" key="2">
    <source>
        <dbReference type="Proteomes" id="UP000290407"/>
    </source>
</evidence>